<sequence>MKHTPPYLSMCCLPLLLASAGGLVVLPGGLAVAPSSAAPAPSSQGALGGAGRELAPDGGPGARRAGRRTLGQWRWLVGATSVVLALALAVVQAALFCAPAWPSEPGPSEQARGRRLPCCGRRPGSRSAAAAAASSGSLASASEALSNSLAAASEGSLMRGDRAAAALCAELVVPDGCTLHCGVPEAVCHKRQNTVVSVHSLTVPGGTSLFQARLAECDLADVSGVGIHLETLGGGKKFAFLSTQAIWAAPRDRHCEMEIVKASGAKFATIMKTKSGVYTIARGADTLIVFRGNFAKHDVQVYSSLGQRVAKVGPGDGMYEVVVYTSVDAGLVILGLLAIDKMEIMPT</sequence>
<evidence type="ECO:0000256" key="1">
    <source>
        <dbReference type="SAM" id="MobiDB-lite"/>
    </source>
</evidence>
<keyword evidence="3" id="KW-0732">Signal</keyword>
<dbReference type="InterPro" id="IPR025659">
    <property type="entry name" value="Tubby-like_C"/>
</dbReference>
<feature type="chain" id="PRO_5045398753" description="Altered inheritance of mitochondria protein 24, mitochondrial" evidence="3">
    <location>
        <begin position="23"/>
        <end position="347"/>
    </location>
</feature>
<dbReference type="Proteomes" id="UP001189429">
    <property type="component" value="Unassembled WGS sequence"/>
</dbReference>
<accession>A0ABN9RP99</accession>
<evidence type="ECO:0000256" key="3">
    <source>
        <dbReference type="SAM" id="SignalP"/>
    </source>
</evidence>
<feature type="transmembrane region" description="Helical" evidence="2">
    <location>
        <begin position="75"/>
        <end position="98"/>
    </location>
</feature>
<organism evidence="4 5">
    <name type="scientific">Prorocentrum cordatum</name>
    <dbReference type="NCBI Taxonomy" id="2364126"/>
    <lineage>
        <taxon>Eukaryota</taxon>
        <taxon>Sar</taxon>
        <taxon>Alveolata</taxon>
        <taxon>Dinophyceae</taxon>
        <taxon>Prorocentrales</taxon>
        <taxon>Prorocentraceae</taxon>
        <taxon>Prorocentrum</taxon>
    </lineage>
</organism>
<keyword evidence="2" id="KW-0472">Membrane</keyword>
<keyword evidence="5" id="KW-1185">Reference proteome</keyword>
<evidence type="ECO:0000256" key="2">
    <source>
        <dbReference type="SAM" id="Phobius"/>
    </source>
</evidence>
<feature type="region of interest" description="Disordered" evidence="1">
    <location>
        <begin position="41"/>
        <end position="65"/>
    </location>
</feature>
<evidence type="ECO:0000313" key="4">
    <source>
        <dbReference type="EMBL" id="CAK0821034.1"/>
    </source>
</evidence>
<protein>
    <recommendedName>
        <fullName evidence="6">Altered inheritance of mitochondria protein 24, mitochondrial</fullName>
    </recommendedName>
</protein>
<dbReference type="EMBL" id="CAUYUJ010007513">
    <property type="protein sequence ID" value="CAK0821034.1"/>
    <property type="molecule type" value="Genomic_DNA"/>
</dbReference>
<feature type="signal peptide" evidence="3">
    <location>
        <begin position="1"/>
        <end position="22"/>
    </location>
</feature>
<dbReference type="SUPFAM" id="SSF54518">
    <property type="entry name" value="Tubby C-terminal domain-like"/>
    <property type="match status" value="1"/>
</dbReference>
<keyword evidence="2" id="KW-0812">Transmembrane</keyword>
<keyword evidence="2" id="KW-1133">Transmembrane helix</keyword>
<proteinExistence type="predicted"/>
<evidence type="ECO:0000313" key="5">
    <source>
        <dbReference type="Proteomes" id="UP001189429"/>
    </source>
</evidence>
<reference evidence="4" key="1">
    <citation type="submission" date="2023-10" db="EMBL/GenBank/DDBJ databases">
        <authorList>
            <person name="Chen Y."/>
            <person name="Shah S."/>
            <person name="Dougan E. K."/>
            <person name="Thang M."/>
            <person name="Chan C."/>
        </authorList>
    </citation>
    <scope>NUCLEOTIDE SEQUENCE [LARGE SCALE GENOMIC DNA]</scope>
</reference>
<comment type="caution">
    <text evidence="4">The sequence shown here is derived from an EMBL/GenBank/DDBJ whole genome shotgun (WGS) entry which is preliminary data.</text>
</comment>
<evidence type="ECO:0008006" key="6">
    <source>
        <dbReference type="Google" id="ProtNLM"/>
    </source>
</evidence>
<gene>
    <name evidence="4" type="ORF">PCOR1329_LOCUS22469</name>
</gene>
<name>A0ABN9RP99_9DINO</name>